<name>A0A3M5FYQ0_PSESS</name>
<dbReference type="InterPro" id="IPR023535">
    <property type="entry name" value="TC-AMP_synthase"/>
</dbReference>
<dbReference type="GO" id="GO:0005524">
    <property type="term" value="F:ATP binding"/>
    <property type="evidence" value="ECO:0007669"/>
    <property type="project" value="UniProtKB-UniRule"/>
</dbReference>
<dbReference type="GO" id="GO:0016758">
    <property type="term" value="F:hexosyltransferase activity"/>
    <property type="evidence" value="ECO:0007669"/>
    <property type="project" value="InterPro"/>
</dbReference>
<keyword evidence="4 9" id="KW-0819">tRNA processing</keyword>
<evidence type="ECO:0000259" key="10">
    <source>
        <dbReference type="PROSITE" id="PS51163"/>
    </source>
</evidence>
<dbReference type="SUPFAM" id="SSF55821">
    <property type="entry name" value="YrdC/RibB"/>
    <property type="match status" value="1"/>
</dbReference>
<evidence type="ECO:0000256" key="9">
    <source>
        <dbReference type="HAMAP-Rule" id="MF_01852"/>
    </source>
</evidence>
<dbReference type="PROSITE" id="PS51163">
    <property type="entry name" value="YRDC"/>
    <property type="match status" value="1"/>
</dbReference>
<dbReference type="EC" id="2.7.7.87" evidence="9"/>
<dbReference type="HAMAP" id="MF_01852">
    <property type="entry name" value="TsaC"/>
    <property type="match status" value="1"/>
</dbReference>
<keyword evidence="7 9" id="KW-0067">ATP-binding</keyword>
<dbReference type="GO" id="GO:0006450">
    <property type="term" value="P:regulation of translational fidelity"/>
    <property type="evidence" value="ECO:0007669"/>
    <property type="project" value="TreeGrafter"/>
</dbReference>
<keyword evidence="3 9" id="KW-0808">Transferase</keyword>
<dbReference type="EMBL" id="RBSV01000256">
    <property type="protein sequence ID" value="RMS79555.1"/>
    <property type="molecule type" value="Genomic_DNA"/>
</dbReference>
<proteinExistence type="inferred from homology"/>
<accession>A0A3M5FYQ0</accession>
<evidence type="ECO:0000313" key="12">
    <source>
        <dbReference type="Proteomes" id="UP000268887"/>
    </source>
</evidence>
<dbReference type="Gene3D" id="3.90.870.10">
    <property type="entry name" value="DHBP synthase"/>
    <property type="match status" value="1"/>
</dbReference>
<evidence type="ECO:0000256" key="6">
    <source>
        <dbReference type="ARBA" id="ARBA00022741"/>
    </source>
</evidence>
<comment type="caution">
    <text evidence="11">The sequence shown here is derived from an EMBL/GenBank/DDBJ whole genome shotgun (WGS) entry which is preliminary data.</text>
</comment>
<gene>
    <name evidence="9" type="primary">tsaC</name>
    <name evidence="11" type="ORF">ALP60_00117</name>
</gene>
<dbReference type="GO" id="GO:0061710">
    <property type="term" value="F:L-threonylcarbamoyladenylate synthase"/>
    <property type="evidence" value="ECO:0007669"/>
    <property type="project" value="UniProtKB-EC"/>
</dbReference>
<sequence>MVSSWRVQQAAQDIRAGAVIAYPTEAVWGLGCDPWDEEAVYRLLAIKSRPVEKGLILIADNIRQFDFLFEDFPQLWLDRMASTWPGPNTWLVPHQNLLPEWITGIHETVALRVTDHPTVRELCALVGPLISTSANPAGRPAARSRLRVEQYFRGQIDGVLGGSLGAEPLNKLLPEALSQLPQDIQPEVFHQSGKNHDAVTAERYRNVGVARRLRHSYRTWPKPMAGPIWWSAAQAH</sequence>
<dbReference type="GO" id="GO:0002949">
    <property type="term" value="P:tRNA threonylcarbamoyladenosine modification"/>
    <property type="evidence" value="ECO:0007669"/>
    <property type="project" value="UniProtKB-UniRule"/>
</dbReference>
<keyword evidence="6 9" id="KW-0547">Nucleotide-binding</keyword>
<evidence type="ECO:0000256" key="5">
    <source>
        <dbReference type="ARBA" id="ARBA00022695"/>
    </source>
</evidence>
<dbReference type="GO" id="GO:0003725">
    <property type="term" value="F:double-stranded RNA binding"/>
    <property type="evidence" value="ECO:0007669"/>
    <property type="project" value="InterPro"/>
</dbReference>
<evidence type="ECO:0000256" key="1">
    <source>
        <dbReference type="ARBA" id="ARBA00004496"/>
    </source>
</evidence>
<dbReference type="InterPro" id="IPR006070">
    <property type="entry name" value="Sua5-like_dom"/>
</dbReference>
<dbReference type="InterPro" id="IPR050156">
    <property type="entry name" value="TC-AMP_synthase_SUA5"/>
</dbReference>
<dbReference type="GO" id="GO:0005737">
    <property type="term" value="C:cytoplasm"/>
    <property type="evidence" value="ECO:0007669"/>
    <property type="project" value="UniProtKB-SubCell"/>
</dbReference>
<dbReference type="InterPro" id="IPR017945">
    <property type="entry name" value="DHBP_synth_RibB-like_a/b_dom"/>
</dbReference>
<dbReference type="Proteomes" id="UP000268887">
    <property type="component" value="Unassembled WGS sequence"/>
</dbReference>
<evidence type="ECO:0000256" key="3">
    <source>
        <dbReference type="ARBA" id="ARBA00022679"/>
    </source>
</evidence>
<evidence type="ECO:0000256" key="2">
    <source>
        <dbReference type="ARBA" id="ARBA00022490"/>
    </source>
</evidence>
<dbReference type="Pfam" id="PF01300">
    <property type="entry name" value="Sua5_yciO_yrdC"/>
    <property type="match status" value="1"/>
</dbReference>
<evidence type="ECO:0000256" key="8">
    <source>
        <dbReference type="ARBA" id="ARBA00048366"/>
    </source>
</evidence>
<feature type="domain" description="YrdC-like" evidence="10">
    <location>
        <begin position="4"/>
        <end position="194"/>
    </location>
</feature>
<dbReference type="SUPFAM" id="SSF53756">
    <property type="entry name" value="UDP-Glycosyltransferase/glycogen phosphorylase"/>
    <property type="match status" value="1"/>
</dbReference>
<comment type="subcellular location">
    <subcellularLocation>
        <location evidence="1 9">Cytoplasm</location>
    </subcellularLocation>
</comment>
<protein>
    <recommendedName>
        <fullName evidence="9">Threonylcarbamoyl-AMP synthase</fullName>
        <shortName evidence="9">TC-AMP synthase</shortName>
        <ecNumber evidence="9">2.7.7.87</ecNumber>
    </recommendedName>
    <alternativeName>
        <fullName evidence="9">L-threonylcarbamoyladenylate synthase</fullName>
    </alternativeName>
    <alternativeName>
        <fullName evidence="9">t(6)A37 threonylcarbamoyladenosine biosynthesis protein TsaC</fullName>
    </alternativeName>
    <alternativeName>
        <fullName evidence="9">tRNA threonylcarbamoyladenosine biosynthesis protein TsaC</fullName>
    </alternativeName>
</protein>
<dbReference type="AlphaFoldDB" id="A0A3M5FYQ0"/>
<keyword evidence="5 9" id="KW-0548">Nucleotidyltransferase</keyword>
<keyword evidence="2 9" id="KW-0963">Cytoplasm</keyword>
<comment type="function">
    <text evidence="9">Required for the formation of a threonylcarbamoyl group on adenosine at position 37 (t(6)A37) in tRNAs that read codons beginning with adenine. Catalyzes the conversion of L-threonine, HCO(3)(-)/CO(2) and ATP to give threonylcarbamoyl-AMP (TC-AMP) as the acyladenylate intermediate, with the release of diphosphate.</text>
</comment>
<comment type="similarity">
    <text evidence="9">Belongs to the SUA5 family. TsaC subfamily.</text>
</comment>
<evidence type="ECO:0000256" key="7">
    <source>
        <dbReference type="ARBA" id="ARBA00022840"/>
    </source>
</evidence>
<reference evidence="11 12" key="1">
    <citation type="submission" date="2018-08" db="EMBL/GenBank/DDBJ databases">
        <title>Recombination of ecologically and evolutionarily significant loci maintains genetic cohesion in the Pseudomonas syringae species complex.</title>
        <authorList>
            <person name="Dillon M."/>
            <person name="Thakur S."/>
            <person name="Almeida R.N.D."/>
            <person name="Weir B.S."/>
            <person name="Guttman D.S."/>
        </authorList>
    </citation>
    <scope>NUCLEOTIDE SEQUENCE [LARGE SCALE GENOMIC DNA]</scope>
    <source>
        <strain evidence="11 12">ICMP 13927</strain>
    </source>
</reference>
<dbReference type="PANTHER" id="PTHR17490:SF18">
    <property type="entry name" value="THREONYLCARBAMOYL-AMP SYNTHASE"/>
    <property type="match status" value="1"/>
</dbReference>
<comment type="catalytic activity">
    <reaction evidence="8 9">
        <text>L-threonine + hydrogencarbonate + ATP = L-threonylcarbamoyladenylate + diphosphate + H2O</text>
        <dbReference type="Rhea" id="RHEA:36407"/>
        <dbReference type="ChEBI" id="CHEBI:15377"/>
        <dbReference type="ChEBI" id="CHEBI:17544"/>
        <dbReference type="ChEBI" id="CHEBI:30616"/>
        <dbReference type="ChEBI" id="CHEBI:33019"/>
        <dbReference type="ChEBI" id="CHEBI:57926"/>
        <dbReference type="ChEBI" id="CHEBI:73682"/>
        <dbReference type="EC" id="2.7.7.87"/>
    </reaction>
</comment>
<evidence type="ECO:0000256" key="4">
    <source>
        <dbReference type="ARBA" id="ARBA00022694"/>
    </source>
</evidence>
<dbReference type="PANTHER" id="PTHR17490">
    <property type="entry name" value="SUA5"/>
    <property type="match status" value="1"/>
</dbReference>
<evidence type="ECO:0000313" key="11">
    <source>
        <dbReference type="EMBL" id="RMS79555.1"/>
    </source>
</evidence>
<organism evidence="11 12">
    <name type="scientific">Pseudomonas savastanoi</name>
    <name type="common">Pseudomonas syringae pv. savastanoi</name>
    <dbReference type="NCBI Taxonomy" id="29438"/>
    <lineage>
        <taxon>Bacteria</taxon>
        <taxon>Pseudomonadati</taxon>
        <taxon>Pseudomonadota</taxon>
        <taxon>Gammaproteobacteria</taxon>
        <taxon>Pseudomonadales</taxon>
        <taxon>Pseudomonadaceae</taxon>
        <taxon>Pseudomonas</taxon>
    </lineage>
</organism>
<dbReference type="GO" id="GO:0000049">
    <property type="term" value="F:tRNA binding"/>
    <property type="evidence" value="ECO:0007669"/>
    <property type="project" value="TreeGrafter"/>
</dbReference>